<dbReference type="PANTHER" id="PTHR33112:SF10">
    <property type="entry name" value="TOL"/>
    <property type="match status" value="1"/>
</dbReference>
<feature type="compositionally biased region" description="Low complexity" evidence="1">
    <location>
        <begin position="12"/>
        <end position="23"/>
    </location>
</feature>
<proteinExistence type="predicted"/>
<dbReference type="AlphaFoldDB" id="A0A8H4RNU0"/>
<comment type="caution">
    <text evidence="3">The sequence shown here is derived from an EMBL/GenBank/DDBJ whole genome shotgun (WGS) entry which is preliminary data.</text>
</comment>
<keyword evidence="4" id="KW-1185">Reference proteome</keyword>
<feature type="compositionally biased region" description="Pro residues" evidence="1">
    <location>
        <begin position="1"/>
        <end position="11"/>
    </location>
</feature>
<evidence type="ECO:0000313" key="4">
    <source>
        <dbReference type="Proteomes" id="UP000566819"/>
    </source>
</evidence>
<reference evidence="3 4" key="1">
    <citation type="submission" date="2020-03" db="EMBL/GenBank/DDBJ databases">
        <title>Draft Genome Sequence of Cudoniella acicularis.</title>
        <authorList>
            <person name="Buettner E."/>
            <person name="Kellner H."/>
        </authorList>
    </citation>
    <scope>NUCLEOTIDE SEQUENCE [LARGE SCALE GENOMIC DNA]</scope>
    <source>
        <strain evidence="3 4">DSM 108380</strain>
    </source>
</reference>
<feature type="region of interest" description="Disordered" evidence="1">
    <location>
        <begin position="1"/>
        <end position="23"/>
    </location>
</feature>
<sequence length="700" mass="79308">MVLDGPEPPPTTLGGPAPGGSPTIPIKPQSVSIDDQRKFCESCGSLLRRGPRDIGSGFRCYQKTLETLLEAADSGCVLCQSVAYEIRTHRFEKGELFPSPRTSLSIDEAMNNESTNYTFHAATHLNKPCYDLNIYLTRRSAPILQLRLVPLHGILTGLSYNDSTGSDTCWKQVLQWYNQCLEKHENCGGSQARSLWYPSRVLDVGNEEDQIVKLKITGESDMQGPYLTLSHRWGDNTVYKLTEPKLENFKTGIHVADLPRTFTQAIEVTRRLQIRYLWIDSLCIIQDSVHDWQIESVQMETVYANAHLNIAATAADNSQEGLFRPRNKGKFWPTEVVIMVKGASRQYLAYDPDVANSQLEAMPLNRRAWVLQERLLSPRVLHFAETQLFWECHGGESCEMFPRSIPPGEWPNTNHKSLDPRAFLERAKRLRWPMDKVLSNSIYPYRIWADTVSRYTRCGITKSEDKLVAISGIAKYISHLIDDEYLAGIWRSTIPKALLWYISTYHPAKEVPPFRPTPYRAPSWSWASVEGQIHNTSWMYSSYIDPNPYSTSCVQIHEAMITPLVEGDVYGQVTSGFLRLSGTLLSGFGIVLVPNDTYKNYRVACSEKEKAELSSDILVGLDVPSTSAELDMTCLLVALGDEHEHCLLLRLRSDKGLNVYERAGTVTFARKARVFQERESVADFRERLGWRIARAEIILV</sequence>
<organism evidence="3 4">
    <name type="scientific">Cudoniella acicularis</name>
    <dbReference type="NCBI Taxonomy" id="354080"/>
    <lineage>
        <taxon>Eukaryota</taxon>
        <taxon>Fungi</taxon>
        <taxon>Dikarya</taxon>
        <taxon>Ascomycota</taxon>
        <taxon>Pezizomycotina</taxon>
        <taxon>Leotiomycetes</taxon>
        <taxon>Helotiales</taxon>
        <taxon>Tricladiaceae</taxon>
        <taxon>Cudoniella</taxon>
    </lineage>
</organism>
<dbReference type="InterPro" id="IPR010730">
    <property type="entry name" value="HET"/>
</dbReference>
<feature type="domain" description="Heterokaryon incompatibility" evidence="2">
    <location>
        <begin position="226"/>
        <end position="373"/>
    </location>
</feature>
<dbReference type="PANTHER" id="PTHR33112">
    <property type="entry name" value="DOMAIN PROTEIN, PUTATIVE-RELATED"/>
    <property type="match status" value="1"/>
</dbReference>
<name>A0A8H4RNU0_9HELO</name>
<evidence type="ECO:0000256" key="1">
    <source>
        <dbReference type="SAM" id="MobiDB-lite"/>
    </source>
</evidence>
<evidence type="ECO:0000313" key="3">
    <source>
        <dbReference type="EMBL" id="KAF4632169.1"/>
    </source>
</evidence>
<accession>A0A8H4RNU0</accession>
<dbReference type="OrthoDB" id="5362512at2759"/>
<protein>
    <recommendedName>
        <fullName evidence="2">Heterokaryon incompatibility domain-containing protein</fullName>
    </recommendedName>
</protein>
<evidence type="ECO:0000259" key="2">
    <source>
        <dbReference type="Pfam" id="PF06985"/>
    </source>
</evidence>
<gene>
    <name evidence="3" type="ORF">G7Y89_g5949</name>
</gene>
<dbReference type="EMBL" id="JAAMPI010000371">
    <property type="protein sequence ID" value="KAF4632169.1"/>
    <property type="molecule type" value="Genomic_DNA"/>
</dbReference>
<dbReference type="Pfam" id="PF06985">
    <property type="entry name" value="HET"/>
    <property type="match status" value="1"/>
</dbReference>
<dbReference type="Proteomes" id="UP000566819">
    <property type="component" value="Unassembled WGS sequence"/>
</dbReference>